<dbReference type="EMBL" id="FSRG01000006">
    <property type="protein sequence ID" value="SIO29555.1"/>
    <property type="molecule type" value="Genomic_DNA"/>
</dbReference>
<organism evidence="1 2">
    <name type="scientific">Halodesulfovibrio marinisediminis DSM 17456</name>
    <dbReference type="NCBI Taxonomy" id="1121457"/>
    <lineage>
        <taxon>Bacteria</taxon>
        <taxon>Pseudomonadati</taxon>
        <taxon>Thermodesulfobacteriota</taxon>
        <taxon>Desulfovibrionia</taxon>
        <taxon>Desulfovibrionales</taxon>
        <taxon>Desulfovibrionaceae</taxon>
        <taxon>Halodesulfovibrio</taxon>
    </lineage>
</organism>
<dbReference type="RefSeq" id="WP_175566032.1">
    <property type="nucleotide sequence ID" value="NZ_FSRG01000006.1"/>
</dbReference>
<reference evidence="2" key="1">
    <citation type="submission" date="2016-11" db="EMBL/GenBank/DDBJ databases">
        <authorList>
            <person name="Varghese N."/>
            <person name="Submissions S."/>
        </authorList>
    </citation>
    <scope>NUCLEOTIDE SEQUENCE [LARGE SCALE GENOMIC DNA]</scope>
    <source>
        <strain evidence="2">DSM 17456</strain>
    </source>
</reference>
<protein>
    <recommendedName>
        <fullName evidence="3">Metallothionein</fullName>
    </recommendedName>
</protein>
<proteinExistence type="predicted"/>
<dbReference type="STRING" id="1121457.SAMN02745161_2610"/>
<accession>A0A1N6IC71</accession>
<evidence type="ECO:0008006" key="3">
    <source>
        <dbReference type="Google" id="ProtNLM"/>
    </source>
</evidence>
<evidence type="ECO:0000313" key="1">
    <source>
        <dbReference type="EMBL" id="SIO29555.1"/>
    </source>
</evidence>
<dbReference type="AlphaFoldDB" id="A0A1N6IC71"/>
<gene>
    <name evidence="1" type="ORF">SAMN02745161_2610</name>
</gene>
<dbReference type="Proteomes" id="UP000184694">
    <property type="component" value="Unassembled WGS sequence"/>
</dbReference>
<evidence type="ECO:0000313" key="2">
    <source>
        <dbReference type="Proteomes" id="UP000184694"/>
    </source>
</evidence>
<sequence>MTVCSEMKKGDVYYCTSCHLEIKIEKPCACKTDGSVEERCSVPLQCCGKPLKKK</sequence>
<name>A0A1N6IC71_9BACT</name>
<keyword evidence="2" id="KW-1185">Reference proteome</keyword>